<evidence type="ECO:0000256" key="7">
    <source>
        <dbReference type="ARBA" id="ARBA00022692"/>
    </source>
</evidence>
<reference evidence="21" key="1">
    <citation type="submission" date="2025-05" db="UniProtKB">
        <authorList>
            <consortium name="Ensembl"/>
        </authorList>
    </citation>
    <scope>IDENTIFICATION</scope>
</reference>
<evidence type="ECO:0000313" key="22">
    <source>
        <dbReference type="Proteomes" id="UP000264800"/>
    </source>
</evidence>
<keyword evidence="8" id="KW-0547">Nucleotide-binding</keyword>
<evidence type="ECO:0000256" key="19">
    <source>
        <dbReference type="SAM" id="MobiDB-lite"/>
    </source>
</evidence>
<feature type="region of interest" description="Disordered" evidence="19">
    <location>
        <begin position="171"/>
        <end position="211"/>
    </location>
</feature>
<evidence type="ECO:0000256" key="8">
    <source>
        <dbReference type="ARBA" id="ARBA00022741"/>
    </source>
</evidence>
<accession>A0A3Q3B691</accession>
<comment type="function">
    <text evidence="18">Atypical kinase involved in the biosynthesis of coenzyme Q, also named ubiquinone, an essential lipid-soluble electron transporter for aerobic cellular respiration. Its substrate specificity is still unclear: may act as a protein kinase that mediates phosphorylation of COQ3. According to other reports, acts as a small molecule kinase, possibly a lipid kinase that phosphorylates a prenyl lipid in the ubiquinone biosynthesis pathway, as suggested by its ability to bind coenzyme Q lipid intermediates. However, the small molecule kinase activity was not confirmed by another publication. Shows an unusual selectivity for binding ADP over ATP.</text>
</comment>
<feature type="compositionally biased region" description="Polar residues" evidence="19">
    <location>
        <begin position="59"/>
        <end position="70"/>
    </location>
</feature>
<evidence type="ECO:0000256" key="15">
    <source>
        <dbReference type="ARBA" id="ARBA00031775"/>
    </source>
</evidence>
<feature type="compositionally biased region" description="Basic and acidic residues" evidence="19">
    <location>
        <begin position="116"/>
        <end position="125"/>
    </location>
</feature>
<evidence type="ECO:0000256" key="16">
    <source>
        <dbReference type="ARBA" id="ARBA00032726"/>
    </source>
</evidence>
<feature type="region of interest" description="Disordered" evidence="19">
    <location>
        <begin position="59"/>
        <end position="133"/>
    </location>
</feature>
<dbReference type="RefSeq" id="XP_017264686.1">
    <property type="nucleotide sequence ID" value="XM_017409197.3"/>
</dbReference>
<evidence type="ECO:0000256" key="14">
    <source>
        <dbReference type="ARBA" id="ARBA00023136"/>
    </source>
</evidence>
<dbReference type="GO" id="GO:0031966">
    <property type="term" value="C:mitochondrial membrane"/>
    <property type="evidence" value="ECO:0007669"/>
    <property type="project" value="UniProtKB-SubCell"/>
</dbReference>
<evidence type="ECO:0000256" key="2">
    <source>
        <dbReference type="ARBA" id="ARBA00004749"/>
    </source>
</evidence>
<keyword evidence="10" id="KW-0067">ATP-binding</keyword>
<evidence type="ECO:0000256" key="11">
    <source>
        <dbReference type="ARBA" id="ARBA00022946"/>
    </source>
</evidence>
<organism evidence="21 22">
    <name type="scientific">Kryptolebias marmoratus</name>
    <name type="common">Mangrove killifish</name>
    <name type="synonym">Rivulus marmoratus</name>
    <dbReference type="NCBI Taxonomy" id="37003"/>
    <lineage>
        <taxon>Eukaryota</taxon>
        <taxon>Metazoa</taxon>
        <taxon>Chordata</taxon>
        <taxon>Craniata</taxon>
        <taxon>Vertebrata</taxon>
        <taxon>Euteleostomi</taxon>
        <taxon>Actinopterygii</taxon>
        <taxon>Neopterygii</taxon>
        <taxon>Teleostei</taxon>
        <taxon>Neoteleostei</taxon>
        <taxon>Acanthomorphata</taxon>
        <taxon>Ovalentaria</taxon>
        <taxon>Atherinomorphae</taxon>
        <taxon>Cyprinodontiformes</taxon>
        <taxon>Rivulidae</taxon>
        <taxon>Kryptolebias</taxon>
    </lineage>
</organism>
<keyword evidence="6" id="KW-0831">Ubiquinone biosynthesis</keyword>
<evidence type="ECO:0000259" key="20">
    <source>
        <dbReference type="Pfam" id="PF03109"/>
    </source>
</evidence>
<sequence>MASDMILLMRGLVKLSQAVVEAQSNALRNGTGAAGVGAAVESVQTAAEQGLSAAMTKIQELSGQEQTASPESEFDFPQDEAPFAEPELGGEDFATDHSGSGTDAPAETNHVGGKQSEFEGYKDPSKQFSGHSRSYHQDARLFLGRHLYSPSLGRHVLQEVNGQHPVSRFRSYHQDQSSVGGLTAEDIEKTRQSKREDMKPHKQMLSERARERKVPVTRLSRLANFGGLAVGLGIGALAEVAKKTIGLNGAAGENRKAVLDSSPFLSEANAERIVSTLCKVRGAALKLGQMLSIQDDAFINPQLAKIFERVRQSADFMPIKQMTKALNKDLGPNWRDKLDSFEERPFAAASIGQVHLARMKDGREVAMKIQYPGVAQSINSDVNNLMAVLNMSNALPEGLFPDHLIDVMRKELALECDYIREAQCAKKFRELLKDDPFFYVPEVIEELTGSHVLTTELVPGFPLDKAENLSQELKDEICKNILLLCLRELFEFRYMQTDPNWSNFFYNPQTHKVALLDFGATRGFDQSFTDVYVEIIRSAAEGNREGVLKKSIEMKFLSGYESKAMVNAHVDAVMILGEAFASTETFDFSSQSTTERIHNLIPVMLKHRLTPPPEETYSLHRKMGGSFLICSRLGAKLRCKDMFQRAYQKYWEGRTPPLY</sequence>
<keyword evidence="5" id="KW-0808">Transferase</keyword>
<dbReference type="Ensembl" id="ENSKMAT00000025386.1">
    <property type="protein sequence ID" value="ENSKMAP00000025066.1"/>
    <property type="gene ID" value="ENSKMAG00000018571.1"/>
</dbReference>
<dbReference type="CDD" id="cd13970">
    <property type="entry name" value="ABC1_ADCK3"/>
    <property type="match status" value="1"/>
</dbReference>
<keyword evidence="11" id="KW-0809">Transit peptide</keyword>
<evidence type="ECO:0000256" key="9">
    <source>
        <dbReference type="ARBA" id="ARBA00022777"/>
    </source>
</evidence>
<keyword evidence="9" id="KW-0418">Kinase</keyword>
<keyword evidence="14" id="KW-0472">Membrane</keyword>
<dbReference type="GO" id="GO:0016301">
    <property type="term" value="F:kinase activity"/>
    <property type="evidence" value="ECO:0007669"/>
    <property type="project" value="UniProtKB-KW"/>
</dbReference>
<keyword evidence="12" id="KW-1133">Transmembrane helix</keyword>
<dbReference type="Proteomes" id="UP000264800">
    <property type="component" value="Unplaced"/>
</dbReference>
<dbReference type="InterPro" id="IPR004147">
    <property type="entry name" value="ABC1_dom"/>
</dbReference>
<dbReference type="AlphaFoldDB" id="A0A3Q3B691"/>
<evidence type="ECO:0000256" key="6">
    <source>
        <dbReference type="ARBA" id="ARBA00022688"/>
    </source>
</evidence>
<dbReference type="RefSeq" id="XP_017264689.1">
    <property type="nucleotide sequence ID" value="XM_017409200.3"/>
</dbReference>
<evidence type="ECO:0000256" key="4">
    <source>
        <dbReference type="ARBA" id="ARBA00018535"/>
    </source>
</evidence>
<dbReference type="GeneTree" id="ENSGT00940000156810"/>
<dbReference type="InterPro" id="IPR034646">
    <property type="entry name" value="ADCK3_dom"/>
</dbReference>
<proteinExistence type="inferred from homology"/>
<comment type="pathway">
    <text evidence="2">Cofactor biosynthesis; ubiquinone biosynthesis.</text>
</comment>
<dbReference type="GO" id="GO:0005524">
    <property type="term" value="F:ATP binding"/>
    <property type="evidence" value="ECO:0007669"/>
    <property type="project" value="UniProtKB-KW"/>
</dbReference>
<dbReference type="PANTHER" id="PTHR43851">
    <property type="match status" value="1"/>
</dbReference>
<evidence type="ECO:0000256" key="3">
    <source>
        <dbReference type="ARBA" id="ARBA00009670"/>
    </source>
</evidence>
<comment type="similarity">
    <text evidence="3">Belongs to the protein kinase superfamily. ADCK protein kinase family.</text>
</comment>
<dbReference type="KEGG" id="kmr:108231844"/>
<keyword evidence="13" id="KW-0496">Mitochondrion</keyword>
<feature type="domain" description="ABC1 atypical kinase-like" evidence="20">
    <location>
        <begin position="310"/>
        <end position="549"/>
    </location>
</feature>
<dbReference type="Ensembl" id="ENSKMAT00000025413.1">
    <property type="protein sequence ID" value="ENSKMAP00000025093.1"/>
    <property type="gene ID" value="ENSKMAG00000018571.1"/>
</dbReference>
<keyword evidence="7" id="KW-0812">Transmembrane</keyword>
<dbReference type="OrthoDB" id="201153at2759"/>
<name>A0A3Q3B691_KRYMA</name>
<dbReference type="STRING" id="37003.ENSKMAP00000025066"/>
<dbReference type="RefSeq" id="XP_017264687.1">
    <property type="nucleotide sequence ID" value="XM_017409198.3"/>
</dbReference>
<dbReference type="CTD" id="437001"/>
<dbReference type="GO" id="GO:0006744">
    <property type="term" value="P:ubiquinone biosynthetic process"/>
    <property type="evidence" value="ECO:0007669"/>
    <property type="project" value="UniProtKB-UniPathway"/>
</dbReference>
<evidence type="ECO:0000256" key="12">
    <source>
        <dbReference type="ARBA" id="ARBA00022989"/>
    </source>
</evidence>
<dbReference type="SUPFAM" id="SSF56112">
    <property type="entry name" value="Protein kinase-like (PK-like)"/>
    <property type="match status" value="1"/>
</dbReference>
<keyword evidence="22" id="KW-1185">Reference proteome</keyword>
<dbReference type="UniPathway" id="UPA00232"/>
<evidence type="ECO:0000256" key="18">
    <source>
        <dbReference type="ARBA" id="ARBA00058956"/>
    </source>
</evidence>
<comment type="subcellular location">
    <subcellularLocation>
        <location evidence="1">Mitochondrion membrane</location>
        <topology evidence="1">Single-pass membrane protein</topology>
    </subcellularLocation>
</comment>
<dbReference type="PANTHER" id="PTHR43851:SF1">
    <property type="entry name" value="ATYPICAL KINASE COQ8A, MITOCHONDRIAL"/>
    <property type="match status" value="1"/>
</dbReference>
<evidence type="ECO:0000256" key="5">
    <source>
        <dbReference type="ARBA" id="ARBA00022679"/>
    </source>
</evidence>
<dbReference type="OMA" id="KQVHRQM"/>
<evidence type="ECO:0000256" key="10">
    <source>
        <dbReference type="ARBA" id="ARBA00022840"/>
    </source>
</evidence>
<evidence type="ECO:0000256" key="17">
    <source>
        <dbReference type="ARBA" id="ARBA00033204"/>
    </source>
</evidence>
<evidence type="ECO:0000256" key="1">
    <source>
        <dbReference type="ARBA" id="ARBA00004304"/>
    </source>
</evidence>
<protein>
    <recommendedName>
        <fullName evidence="4">Atypical kinase COQ8A, mitochondrial</fullName>
    </recommendedName>
    <alternativeName>
        <fullName evidence="16">Chaperone activity of bc1 complex-like</fullName>
    </alternativeName>
    <alternativeName>
        <fullName evidence="17">Coenzyme Q protein 8A</fullName>
    </alternativeName>
    <alternativeName>
        <fullName evidence="15">aarF domain-containing protein kinase 3</fullName>
    </alternativeName>
</protein>
<dbReference type="GeneID" id="108231844"/>
<dbReference type="InterPro" id="IPR011009">
    <property type="entry name" value="Kinase-like_dom_sf"/>
</dbReference>
<dbReference type="Pfam" id="PF03109">
    <property type="entry name" value="ABC1"/>
    <property type="match status" value="1"/>
</dbReference>
<evidence type="ECO:0000256" key="13">
    <source>
        <dbReference type="ARBA" id="ARBA00023128"/>
    </source>
</evidence>
<evidence type="ECO:0000313" key="21">
    <source>
        <dbReference type="Ensembl" id="ENSKMAP00000025093.1"/>
    </source>
</evidence>
<dbReference type="InterPro" id="IPR051409">
    <property type="entry name" value="Atypical_kinase_ADCK"/>
</dbReference>
<feature type="compositionally biased region" description="Basic and acidic residues" evidence="19">
    <location>
        <begin position="186"/>
        <end position="211"/>
    </location>
</feature>